<dbReference type="InterPro" id="IPR005101">
    <property type="entry name" value="Cryptochr/Photolyase_FAD-bd"/>
</dbReference>
<feature type="site" description="Electron transfer via tryptophanyl radical" evidence="5">
    <location>
        <position position="206"/>
    </location>
</feature>
<dbReference type="InterPro" id="IPR014729">
    <property type="entry name" value="Rossmann-like_a/b/a_fold"/>
</dbReference>
<dbReference type="GO" id="GO:0006950">
    <property type="term" value="P:response to stress"/>
    <property type="evidence" value="ECO:0007669"/>
    <property type="project" value="UniProtKB-ARBA"/>
</dbReference>
<keyword evidence="8" id="KW-0456">Lyase</keyword>
<dbReference type="PANTHER" id="PTHR11455">
    <property type="entry name" value="CRYPTOCHROME"/>
    <property type="match status" value="1"/>
</dbReference>
<dbReference type="InterPro" id="IPR036134">
    <property type="entry name" value="Crypto/Photolyase_FAD-like_sf"/>
</dbReference>
<dbReference type="Pfam" id="PF03441">
    <property type="entry name" value="FAD_binding_7"/>
    <property type="match status" value="1"/>
</dbReference>
<evidence type="ECO:0000313" key="8">
    <source>
        <dbReference type="EMBL" id="EGF90588.1"/>
    </source>
</evidence>
<comment type="cofactor">
    <cofactor evidence="4">
        <name>FAD</name>
        <dbReference type="ChEBI" id="CHEBI:57692"/>
    </cofactor>
    <text evidence="4">Binds 1 FAD per subunit.</text>
</comment>
<name>F4QQV1_9CAUL</name>
<dbReference type="GO" id="GO:0071949">
    <property type="term" value="F:FAD binding"/>
    <property type="evidence" value="ECO:0007669"/>
    <property type="project" value="TreeGrafter"/>
</dbReference>
<dbReference type="Proteomes" id="UP000006512">
    <property type="component" value="Unassembled WGS sequence"/>
</dbReference>
<feature type="domain" description="Cryptochrome/DNA photolyase FAD-binding" evidence="7">
    <location>
        <begin position="96"/>
        <end position="242"/>
    </location>
</feature>
<keyword evidence="9" id="KW-1185">Reference proteome</keyword>
<evidence type="ECO:0000256" key="1">
    <source>
        <dbReference type="ARBA" id="ARBA00022630"/>
    </source>
</evidence>
<reference evidence="9" key="1">
    <citation type="submission" date="2011-03" db="EMBL/GenBank/DDBJ databases">
        <title>Draft genome sequence of Brevundimonas diminuta.</title>
        <authorList>
            <person name="Brown P.J.B."/>
            <person name="Buechlein A."/>
            <person name="Hemmerich C."/>
            <person name="Brun Y.V."/>
        </authorList>
    </citation>
    <scope>NUCLEOTIDE SEQUENCE [LARGE SCALE GENOMIC DNA]</scope>
    <source>
        <strain evidence="9">C19</strain>
    </source>
</reference>
<evidence type="ECO:0000259" key="7">
    <source>
        <dbReference type="Pfam" id="PF03441"/>
    </source>
</evidence>
<dbReference type="PANTHER" id="PTHR11455:SF9">
    <property type="entry name" value="CRYPTOCHROME CIRCADIAN CLOCK 5 ISOFORM X1"/>
    <property type="match status" value="1"/>
</dbReference>
<evidence type="ECO:0000256" key="3">
    <source>
        <dbReference type="ARBA" id="ARBA00022991"/>
    </source>
</evidence>
<dbReference type="Gene3D" id="1.10.579.10">
    <property type="entry name" value="DNA Cyclobutane Dipyrimidine Photolyase, subunit A, domain 3"/>
    <property type="match status" value="1"/>
</dbReference>
<dbReference type="GO" id="GO:0009416">
    <property type="term" value="P:response to light stimulus"/>
    <property type="evidence" value="ECO:0007669"/>
    <property type="project" value="TreeGrafter"/>
</dbReference>
<keyword evidence="1 4" id="KW-0285">Flavoprotein</keyword>
<feature type="binding site" evidence="4">
    <location>
        <begin position="196"/>
        <end position="198"/>
    </location>
    <ligand>
        <name>FAD</name>
        <dbReference type="ChEBI" id="CHEBI:57692"/>
    </ligand>
</feature>
<comment type="similarity">
    <text evidence="6">Belongs to the DNA photolyase family.</text>
</comment>
<dbReference type="Gene3D" id="1.25.40.80">
    <property type="match status" value="1"/>
</dbReference>
<keyword evidence="3 6" id="KW-0157">Chromophore</keyword>
<evidence type="ECO:0000313" key="9">
    <source>
        <dbReference type="Proteomes" id="UP000006512"/>
    </source>
</evidence>
<dbReference type="EMBL" id="GL883079">
    <property type="protein sequence ID" value="EGF90588.1"/>
    <property type="molecule type" value="Genomic_DNA"/>
</dbReference>
<accession>F4QQV1</accession>
<dbReference type="SUPFAM" id="SSF48173">
    <property type="entry name" value="Cryptochrome/photolyase FAD-binding domain"/>
    <property type="match status" value="1"/>
</dbReference>
<proteinExistence type="inferred from homology"/>
<dbReference type="GO" id="GO:0003904">
    <property type="term" value="F:deoxyribodipyrimidine photo-lyase activity"/>
    <property type="evidence" value="ECO:0007669"/>
    <property type="project" value="TreeGrafter"/>
</dbReference>
<dbReference type="eggNOG" id="COG0415">
    <property type="taxonomic scope" value="Bacteria"/>
</dbReference>
<evidence type="ECO:0000256" key="6">
    <source>
        <dbReference type="RuleBase" id="RU004182"/>
    </source>
</evidence>
<organism evidence="8 9">
    <name type="scientific">Asticcacaulis biprosthecium C19</name>
    <dbReference type="NCBI Taxonomy" id="715226"/>
    <lineage>
        <taxon>Bacteria</taxon>
        <taxon>Pseudomonadati</taxon>
        <taxon>Pseudomonadota</taxon>
        <taxon>Alphaproteobacteria</taxon>
        <taxon>Caulobacterales</taxon>
        <taxon>Caulobacteraceae</taxon>
        <taxon>Asticcacaulis</taxon>
    </lineage>
</organism>
<feature type="binding site" evidence="4">
    <location>
        <position position="96"/>
    </location>
    <ligand>
        <name>FAD</name>
        <dbReference type="ChEBI" id="CHEBI:57692"/>
    </ligand>
</feature>
<gene>
    <name evidence="8" type="ORF">ABI_36130</name>
</gene>
<dbReference type="InterPro" id="IPR018394">
    <property type="entry name" value="DNA_photolyase_1_CS_C"/>
</dbReference>
<dbReference type="PROSITE" id="PS00691">
    <property type="entry name" value="DNA_PHOTOLYASES_1_2"/>
    <property type="match status" value="1"/>
</dbReference>
<feature type="site" description="Electron transfer via tryptophanyl radical" evidence="5">
    <location>
        <position position="130"/>
    </location>
</feature>
<dbReference type="InterPro" id="IPR002081">
    <property type="entry name" value="Cryptochrome/DNA_photolyase_1"/>
</dbReference>
<feature type="site" description="Electron transfer via tryptophanyl radical" evidence="5">
    <location>
        <position position="183"/>
    </location>
</feature>
<evidence type="ECO:0000256" key="2">
    <source>
        <dbReference type="ARBA" id="ARBA00022827"/>
    </source>
</evidence>
<keyword evidence="2 4" id="KW-0274">FAD</keyword>
<evidence type="ECO:0000256" key="4">
    <source>
        <dbReference type="PIRSR" id="PIRSR602081-1"/>
    </source>
</evidence>
<protein>
    <submittedName>
        <fullName evidence="8">Deoxyribodipyrimidine photo-lyase</fullName>
    </submittedName>
</protein>
<dbReference type="AlphaFoldDB" id="F4QQV1"/>
<dbReference type="GO" id="GO:0006139">
    <property type="term" value="P:nucleobase-containing compound metabolic process"/>
    <property type="evidence" value="ECO:0007669"/>
    <property type="project" value="UniProtKB-ARBA"/>
</dbReference>
<feature type="binding site" evidence="4">
    <location>
        <position position="46"/>
    </location>
    <ligand>
        <name>FAD</name>
        <dbReference type="ChEBI" id="CHEBI:57692"/>
    </ligand>
</feature>
<evidence type="ECO:0000256" key="5">
    <source>
        <dbReference type="PIRSR" id="PIRSR602081-2"/>
    </source>
</evidence>
<dbReference type="HOGENOM" id="CLU_010348_4_1_5"/>
<dbReference type="GO" id="GO:0003677">
    <property type="term" value="F:DNA binding"/>
    <property type="evidence" value="ECO:0007669"/>
    <property type="project" value="TreeGrafter"/>
</dbReference>
<feature type="binding site" evidence="4">
    <location>
        <begin position="58"/>
        <end position="62"/>
    </location>
    <ligand>
        <name>FAD</name>
        <dbReference type="ChEBI" id="CHEBI:57692"/>
    </ligand>
</feature>
<dbReference type="Gene3D" id="3.40.50.620">
    <property type="entry name" value="HUPs"/>
    <property type="match status" value="1"/>
</dbReference>
<sequence>MEDLALTPQKTSSGKNWAEGFSIFKPGEAGARGALRRFLASGLADYEDGRDRPDKDLTSYLSPHLRFGEISPRRILTELDKVVRSTPRLVAPAEKFRKELVWREFNYNILDLQPELHTRNFRDDFSTFPWQSSDKDFRAWARGETGYPLVDAGMKQLWQTGFMHNRVRMVCASFLVKHLLIDWRRGEQWFWDCLLDADPASNPGNWQWVAGCGADAAPYFRVFNPITQADKFDPDDIYRRKFDKPRGTVPYPRPIVDHAFARERALDAYRSRGDGNDDSD</sequence>
<dbReference type="PRINTS" id="PR00147">
    <property type="entry name" value="DNAPHOTLYASE"/>
</dbReference>
<dbReference type="STRING" id="715226.ABI_36130"/>